<dbReference type="PROSITE" id="PS51704">
    <property type="entry name" value="GP_PDE"/>
    <property type="match status" value="1"/>
</dbReference>
<comment type="caution">
    <text evidence="9">The sequence shown here is derived from an EMBL/GenBank/DDBJ whole genome shotgun (WGS) entry which is preliminary data.</text>
</comment>
<keyword evidence="5" id="KW-0378">Hydrolase</keyword>
<evidence type="ECO:0000313" key="10">
    <source>
        <dbReference type="Proteomes" id="UP000256269"/>
    </source>
</evidence>
<dbReference type="GO" id="GO:0006629">
    <property type="term" value="P:lipid metabolic process"/>
    <property type="evidence" value="ECO:0007669"/>
    <property type="project" value="InterPro"/>
</dbReference>
<feature type="domain" description="GP-PDE" evidence="8">
    <location>
        <begin position="45"/>
        <end position="355"/>
    </location>
</feature>
<keyword evidence="10" id="KW-1185">Reference proteome</keyword>
<dbReference type="GO" id="GO:0042597">
    <property type="term" value="C:periplasmic space"/>
    <property type="evidence" value="ECO:0007669"/>
    <property type="project" value="TreeGrafter"/>
</dbReference>
<dbReference type="EMBL" id="QUNO01000002">
    <property type="protein sequence ID" value="REH54188.1"/>
    <property type="molecule type" value="Genomic_DNA"/>
</dbReference>
<dbReference type="GO" id="GO:0006071">
    <property type="term" value="P:glycerol metabolic process"/>
    <property type="evidence" value="ECO:0007669"/>
    <property type="project" value="UniProtKB-KW"/>
</dbReference>
<evidence type="ECO:0000256" key="2">
    <source>
        <dbReference type="ARBA" id="ARBA00012247"/>
    </source>
</evidence>
<accession>A0A3E0I614</accession>
<sequence>MSGTRIAGMVLAAAAAIAVTAIPAASAVPGSTDGWAADHHRQQGPIVIGHRGAAGYRPEHTLASYELAARMGADYVEPDLVSTKDGVLVARHEPEIGGTTDVALHPEFAGRKTTKVLDGVSVTGWFTEDFTLAELKTLRAVERIPAIRQRNTVYDRRYQIPTFQEIIDLVRRLDKELHRDIGIYPETKHPTFFRNAGLALEPKLVDALNRNGLNRPDAKVFVQSFEVSNLKQLHRQLRVPLIQLTSATGQPYDFAATGDKRTYADLTSAAGLREVATYAQGVGPDKNQIIPRDATDHLAKPTALVADAHRVHLKVHPYTFRPENVFLPADFRSSADPNAYGNLFGEIETFLRAGVDGFFTDNTDMGIVARDESR</sequence>
<reference evidence="9 10" key="1">
    <citation type="submission" date="2018-08" db="EMBL/GenBank/DDBJ databases">
        <title>Genomic Encyclopedia of Archaeal and Bacterial Type Strains, Phase II (KMG-II): from individual species to whole genera.</title>
        <authorList>
            <person name="Goeker M."/>
        </authorList>
    </citation>
    <scope>NUCLEOTIDE SEQUENCE [LARGE SCALE GENOMIC DNA]</scope>
    <source>
        <strain evidence="9 10">DSM 45791</strain>
    </source>
</reference>
<dbReference type="EC" id="3.1.4.46" evidence="2"/>
<evidence type="ECO:0000256" key="7">
    <source>
        <dbReference type="SAM" id="SignalP"/>
    </source>
</evidence>
<dbReference type="AlphaFoldDB" id="A0A3E0I614"/>
<dbReference type="GO" id="GO:0008889">
    <property type="term" value="F:glycerophosphodiester phosphodiesterase activity"/>
    <property type="evidence" value="ECO:0007669"/>
    <property type="project" value="UniProtKB-EC"/>
</dbReference>
<evidence type="ECO:0000256" key="3">
    <source>
        <dbReference type="ARBA" id="ARBA00022729"/>
    </source>
</evidence>
<name>A0A3E0I614_9PSEU</name>
<keyword evidence="3 7" id="KW-0732">Signal</keyword>
<proteinExistence type="inferred from homology"/>
<dbReference type="Pfam" id="PF03009">
    <property type="entry name" value="GDPD"/>
    <property type="match status" value="1"/>
</dbReference>
<evidence type="ECO:0000256" key="1">
    <source>
        <dbReference type="ARBA" id="ARBA00007277"/>
    </source>
</evidence>
<comment type="catalytic activity">
    <reaction evidence="6">
        <text>a sn-glycero-3-phosphodiester + H2O = an alcohol + sn-glycerol 3-phosphate + H(+)</text>
        <dbReference type="Rhea" id="RHEA:12969"/>
        <dbReference type="ChEBI" id="CHEBI:15377"/>
        <dbReference type="ChEBI" id="CHEBI:15378"/>
        <dbReference type="ChEBI" id="CHEBI:30879"/>
        <dbReference type="ChEBI" id="CHEBI:57597"/>
        <dbReference type="ChEBI" id="CHEBI:83408"/>
        <dbReference type="EC" id="3.1.4.46"/>
    </reaction>
</comment>
<dbReference type="PANTHER" id="PTHR43620:SF7">
    <property type="entry name" value="GLYCEROPHOSPHODIESTER PHOSPHODIESTERASE GDPD5-RELATED"/>
    <property type="match status" value="1"/>
</dbReference>
<keyword evidence="4" id="KW-0319">Glycerol metabolism</keyword>
<comment type="similarity">
    <text evidence="1">Belongs to the glycerophosphoryl diester phosphodiesterase family.</text>
</comment>
<evidence type="ECO:0000259" key="8">
    <source>
        <dbReference type="PROSITE" id="PS51704"/>
    </source>
</evidence>
<feature type="signal peptide" evidence="7">
    <location>
        <begin position="1"/>
        <end position="27"/>
    </location>
</feature>
<dbReference type="Proteomes" id="UP000256269">
    <property type="component" value="Unassembled WGS sequence"/>
</dbReference>
<organism evidence="9 10">
    <name type="scientific">Kutzneria buriramensis</name>
    <dbReference type="NCBI Taxonomy" id="1045776"/>
    <lineage>
        <taxon>Bacteria</taxon>
        <taxon>Bacillati</taxon>
        <taxon>Actinomycetota</taxon>
        <taxon>Actinomycetes</taxon>
        <taxon>Pseudonocardiales</taxon>
        <taxon>Pseudonocardiaceae</taxon>
        <taxon>Kutzneria</taxon>
    </lineage>
</organism>
<dbReference type="InterPro" id="IPR017946">
    <property type="entry name" value="PLC-like_Pdiesterase_TIM-brl"/>
</dbReference>
<evidence type="ECO:0000256" key="5">
    <source>
        <dbReference type="ARBA" id="ARBA00022801"/>
    </source>
</evidence>
<dbReference type="InterPro" id="IPR030395">
    <property type="entry name" value="GP_PDE_dom"/>
</dbReference>
<dbReference type="Gene3D" id="3.20.20.190">
    <property type="entry name" value="Phosphatidylinositol (PI) phosphodiesterase"/>
    <property type="match status" value="1"/>
</dbReference>
<protein>
    <recommendedName>
        <fullName evidence="2">glycerophosphodiester phosphodiesterase</fullName>
        <ecNumber evidence="2">3.1.4.46</ecNumber>
    </recommendedName>
</protein>
<evidence type="ECO:0000256" key="4">
    <source>
        <dbReference type="ARBA" id="ARBA00022798"/>
    </source>
</evidence>
<feature type="chain" id="PRO_5017570084" description="glycerophosphodiester phosphodiesterase" evidence="7">
    <location>
        <begin position="28"/>
        <end position="374"/>
    </location>
</feature>
<dbReference type="RefSeq" id="WP_246014871.1">
    <property type="nucleotide sequence ID" value="NZ_CP144375.1"/>
</dbReference>
<dbReference type="SUPFAM" id="SSF51695">
    <property type="entry name" value="PLC-like phosphodiesterases"/>
    <property type="match status" value="1"/>
</dbReference>
<dbReference type="PANTHER" id="PTHR43620">
    <property type="entry name" value="GLYCEROPHOSPHORYL DIESTER PHOSPHODIESTERASE"/>
    <property type="match status" value="1"/>
</dbReference>
<gene>
    <name evidence="9" type="ORF">BCF44_102420</name>
</gene>
<evidence type="ECO:0000256" key="6">
    <source>
        <dbReference type="ARBA" id="ARBA00047512"/>
    </source>
</evidence>
<dbReference type="CDD" id="cd08602">
    <property type="entry name" value="GDPD_ScGlpQ1_like"/>
    <property type="match status" value="1"/>
</dbReference>
<evidence type="ECO:0000313" key="9">
    <source>
        <dbReference type="EMBL" id="REH54188.1"/>
    </source>
</evidence>